<name>A0A1U8ASM9_NELNU</name>
<dbReference type="GeneID" id="104607033"/>
<evidence type="ECO:0000256" key="1">
    <source>
        <dbReference type="SAM" id="MobiDB-lite"/>
    </source>
</evidence>
<dbReference type="OrthoDB" id="1747542at2759"/>
<keyword evidence="4" id="KW-1185">Reference proteome</keyword>
<dbReference type="InterPro" id="IPR013103">
    <property type="entry name" value="RVT_2"/>
</dbReference>
<evidence type="ECO:0000313" key="4">
    <source>
        <dbReference type="Proteomes" id="UP000189703"/>
    </source>
</evidence>
<gene>
    <name evidence="5" type="primary">LOC104607033</name>
</gene>
<dbReference type="PANTHER" id="PTHR34222:SF100">
    <property type="entry name" value="CCHC-TYPE DOMAIN-CONTAINING PROTEIN"/>
    <property type="match status" value="1"/>
</dbReference>
<dbReference type="AlphaFoldDB" id="A0A1U8ASM9"/>
<dbReference type="eggNOG" id="KOG0017">
    <property type="taxonomic scope" value="Eukaryota"/>
</dbReference>
<dbReference type="InParanoid" id="A0A1U8ASM9"/>
<accession>A0A1U8ASM9</accession>
<feature type="region of interest" description="Disordered" evidence="1">
    <location>
        <begin position="292"/>
        <end position="326"/>
    </location>
</feature>
<dbReference type="KEGG" id="nnu:104607033"/>
<sequence length="482" mass="52656">MTLRDEYEPISGTLLHRSPLPSLDVVIKDLLSEETRLKTLRDERSLLSTDVVLVTPGTFVASSISSKSSKQTFCNYYKKTGHTISECRRLQAKKASGQKSSYVGSQASSSIAATATEDSSDNTSPKFSFRELQALLHQLQPASGTISTPRLSLPNTFLVPQLSLNLISVGQLCELGLEIHFSSRGRTVQDPQTGKIIGTGRKVGRLFELSSLQLPSLVVAITSSVWHARLGHISTSRLGSLIYNGCLGPVKTTHFDCVFCPLSKHHALPFNTSDYVSSAPFDLIHSDIWGPSPRNTMGGSRPTTSSSDSSNSTTQPTTSPTASTLVVDPPALASSEPLISPDEFDSDRSDAPLRRSGRVTKPFVLRDFHCYSTIVSLYEPCTYCKASTDPLWQKAMVDEIQALTSTHTWDLVDLPPDKSVIGCKWVYKIKTRADGSIERYKARLVAKGFTQEYGIDYDETFASVARLTSVRSLIAIVAAKHS</sequence>
<protein>
    <submittedName>
        <fullName evidence="5">Uncharacterized protein LOC104607033</fullName>
    </submittedName>
</protein>
<evidence type="ECO:0000259" key="2">
    <source>
        <dbReference type="Pfam" id="PF07727"/>
    </source>
</evidence>
<dbReference type="RefSeq" id="XP_010270824.1">
    <property type="nucleotide sequence ID" value="XM_010272522.1"/>
</dbReference>
<dbReference type="PANTHER" id="PTHR34222">
    <property type="entry name" value="GAG_PRE-INTEGRS DOMAIN-CONTAINING PROTEIN"/>
    <property type="match status" value="1"/>
</dbReference>
<dbReference type="Pfam" id="PF13976">
    <property type="entry name" value="gag_pre-integrs"/>
    <property type="match status" value="1"/>
</dbReference>
<proteinExistence type="predicted"/>
<organism evidence="4 5">
    <name type="scientific">Nelumbo nucifera</name>
    <name type="common">Sacred lotus</name>
    <dbReference type="NCBI Taxonomy" id="4432"/>
    <lineage>
        <taxon>Eukaryota</taxon>
        <taxon>Viridiplantae</taxon>
        <taxon>Streptophyta</taxon>
        <taxon>Embryophyta</taxon>
        <taxon>Tracheophyta</taxon>
        <taxon>Spermatophyta</taxon>
        <taxon>Magnoliopsida</taxon>
        <taxon>Proteales</taxon>
        <taxon>Nelumbonaceae</taxon>
        <taxon>Nelumbo</taxon>
    </lineage>
</organism>
<dbReference type="Proteomes" id="UP000189703">
    <property type="component" value="Unplaced"/>
</dbReference>
<feature type="compositionally biased region" description="Low complexity" evidence="1">
    <location>
        <begin position="300"/>
        <end position="324"/>
    </location>
</feature>
<dbReference type="STRING" id="4432.A0A1U8ASM9"/>
<feature type="domain" description="GAG-pre-integrase" evidence="3">
    <location>
        <begin position="222"/>
        <end position="265"/>
    </location>
</feature>
<dbReference type="InterPro" id="IPR025724">
    <property type="entry name" value="GAG-pre-integrase_dom"/>
</dbReference>
<dbReference type="Pfam" id="PF07727">
    <property type="entry name" value="RVT_2"/>
    <property type="match status" value="1"/>
</dbReference>
<evidence type="ECO:0000259" key="3">
    <source>
        <dbReference type="Pfam" id="PF13976"/>
    </source>
</evidence>
<reference evidence="5" key="1">
    <citation type="submission" date="2025-08" db="UniProtKB">
        <authorList>
            <consortium name="RefSeq"/>
        </authorList>
    </citation>
    <scope>IDENTIFICATION</scope>
</reference>
<feature type="domain" description="Reverse transcriptase Ty1/copia-type" evidence="2">
    <location>
        <begin position="407"/>
        <end position="479"/>
    </location>
</feature>
<evidence type="ECO:0000313" key="5">
    <source>
        <dbReference type="RefSeq" id="XP_010270824.1"/>
    </source>
</evidence>